<dbReference type="PANTHER" id="PTHR24221">
    <property type="entry name" value="ATP-BINDING CASSETTE SUB-FAMILY B"/>
    <property type="match status" value="1"/>
</dbReference>
<dbReference type="InterPro" id="IPR036640">
    <property type="entry name" value="ABC1_TM_sf"/>
</dbReference>
<gene>
    <name evidence="11" type="ORF">NCTC11923_01574</name>
</gene>
<proteinExistence type="predicted"/>
<dbReference type="GO" id="GO:0005524">
    <property type="term" value="F:ATP binding"/>
    <property type="evidence" value="ECO:0007669"/>
    <property type="project" value="UniProtKB-KW"/>
</dbReference>
<keyword evidence="5 8" id="KW-1133">Transmembrane helix</keyword>
<feature type="transmembrane region" description="Helical" evidence="8">
    <location>
        <begin position="249"/>
        <end position="272"/>
    </location>
</feature>
<dbReference type="AlphaFoldDB" id="A0A448KDB9"/>
<evidence type="ECO:0000256" key="5">
    <source>
        <dbReference type="ARBA" id="ARBA00022989"/>
    </source>
</evidence>
<evidence type="ECO:0000259" key="10">
    <source>
        <dbReference type="PROSITE" id="PS50929"/>
    </source>
</evidence>
<dbReference type="NCBIfam" id="TIGR02868">
    <property type="entry name" value="CydC"/>
    <property type="match status" value="1"/>
</dbReference>
<evidence type="ECO:0000256" key="3">
    <source>
        <dbReference type="ARBA" id="ARBA00022741"/>
    </source>
</evidence>
<dbReference type="Gene3D" id="1.20.1560.10">
    <property type="entry name" value="ABC transporter type 1, transmembrane domain"/>
    <property type="match status" value="1"/>
</dbReference>
<evidence type="ECO:0000256" key="8">
    <source>
        <dbReference type="SAM" id="Phobius"/>
    </source>
</evidence>
<feature type="transmembrane region" description="Helical" evidence="8">
    <location>
        <begin position="142"/>
        <end position="163"/>
    </location>
</feature>
<keyword evidence="3" id="KW-0547">Nucleotide-binding</keyword>
<sequence>MSAVLSPGERRSLSRALSLLDLERGRFAASVITGAAGLASAVALAGVAAWLIARASQMPDVVALGVAPVLVRFFGISRSVLRYCERLVSHDTALRGMGTLRARLYEILAGARTDTVAALHRGDVLARVGADVDAVGDLVVRALLPMAVAGTVAVATCLAVGLIYWPAALILAVCLLLAGVVGPLLTIRSARLAELARQRSATDLATASMTILESGAELAVSSRLAPALAGLGRIEEDLAAARDRAARPAAAAAMIDALAMGLAVIGALLVGIPAVSSGALGPVWLAVIVLIPLAAFEATSVMGPASVQLVRSAGAAERIITLVEQAEAGAAEVMTARQERVEQGGDEDDGGLSGDGQARLEARGLAVGWPQGPVVAEGIDLDLSPGRRVAIVGPSGIGKTTLLLTLAGLLEPKGGRLTLDGLRPWAMARREAAGRISLTAEDAHIFDTTVLENLRVARGDVGEEEAAELLRRTGLGDWLEGLPRGLSTVLGTGASMLSGGERRRLLAARALAAPAPLMVMDEPGEHLEPATADRLVGDLLNAGRDEGRGVLLVTHRLSALAAADEVVVMGRPQGAQGAEGTEGIEDAEGSGPARILARGPHAELARSNAAYRWALGQEEQE</sequence>
<accession>A0A448KDB9</accession>
<keyword evidence="2 8" id="KW-0812">Transmembrane</keyword>
<dbReference type="Pfam" id="PF00005">
    <property type="entry name" value="ABC_tran"/>
    <property type="match status" value="1"/>
</dbReference>
<dbReference type="Gene3D" id="3.40.50.300">
    <property type="entry name" value="P-loop containing nucleotide triphosphate hydrolases"/>
    <property type="match status" value="1"/>
</dbReference>
<evidence type="ECO:0000256" key="1">
    <source>
        <dbReference type="ARBA" id="ARBA00004651"/>
    </source>
</evidence>
<feature type="transmembrane region" description="Helical" evidence="8">
    <location>
        <begin position="27"/>
        <end position="52"/>
    </location>
</feature>
<feature type="transmembrane region" description="Helical" evidence="8">
    <location>
        <begin position="278"/>
        <end position="296"/>
    </location>
</feature>
<dbReference type="GO" id="GO:0005886">
    <property type="term" value="C:plasma membrane"/>
    <property type="evidence" value="ECO:0007669"/>
    <property type="project" value="UniProtKB-SubCell"/>
</dbReference>
<dbReference type="GO" id="GO:0034040">
    <property type="term" value="F:ATPase-coupled lipid transmembrane transporter activity"/>
    <property type="evidence" value="ECO:0007669"/>
    <property type="project" value="TreeGrafter"/>
</dbReference>
<dbReference type="InterPro" id="IPR014223">
    <property type="entry name" value="ABC_CydC/D"/>
</dbReference>
<dbReference type="Proteomes" id="UP000276899">
    <property type="component" value="Chromosome"/>
</dbReference>
<feature type="region of interest" description="Disordered" evidence="7">
    <location>
        <begin position="573"/>
        <end position="593"/>
    </location>
</feature>
<dbReference type="PROSITE" id="PS50893">
    <property type="entry name" value="ABC_TRANSPORTER_2"/>
    <property type="match status" value="1"/>
</dbReference>
<dbReference type="InterPro" id="IPR003593">
    <property type="entry name" value="AAA+_ATPase"/>
</dbReference>
<dbReference type="InterPro" id="IPR039421">
    <property type="entry name" value="Type_1_exporter"/>
</dbReference>
<dbReference type="GO" id="GO:0034775">
    <property type="term" value="P:glutathione transmembrane transport"/>
    <property type="evidence" value="ECO:0007669"/>
    <property type="project" value="InterPro"/>
</dbReference>
<evidence type="ECO:0000256" key="2">
    <source>
        <dbReference type="ARBA" id="ARBA00022692"/>
    </source>
</evidence>
<dbReference type="InterPro" id="IPR003439">
    <property type="entry name" value="ABC_transporter-like_ATP-bd"/>
</dbReference>
<evidence type="ECO:0000313" key="12">
    <source>
        <dbReference type="Proteomes" id="UP000276899"/>
    </source>
</evidence>
<dbReference type="PROSITE" id="PS50929">
    <property type="entry name" value="ABC_TM1F"/>
    <property type="match status" value="1"/>
</dbReference>
<dbReference type="InterPro" id="IPR027417">
    <property type="entry name" value="P-loop_NTPase"/>
</dbReference>
<feature type="domain" description="ABC transporter" evidence="9">
    <location>
        <begin position="360"/>
        <end position="596"/>
    </location>
</feature>
<evidence type="ECO:0000259" key="9">
    <source>
        <dbReference type="PROSITE" id="PS50893"/>
    </source>
</evidence>
<dbReference type="SUPFAM" id="SSF90123">
    <property type="entry name" value="ABC transporter transmembrane region"/>
    <property type="match status" value="1"/>
</dbReference>
<keyword evidence="12" id="KW-1185">Reference proteome</keyword>
<reference evidence="11 12" key="1">
    <citation type="submission" date="2018-12" db="EMBL/GenBank/DDBJ databases">
        <authorList>
            <consortium name="Pathogen Informatics"/>
        </authorList>
    </citation>
    <scope>NUCLEOTIDE SEQUENCE [LARGE SCALE GENOMIC DNA]</scope>
    <source>
        <strain evidence="11 12">NCTC11923</strain>
    </source>
</reference>
<dbReference type="PANTHER" id="PTHR24221:SF654">
    <property type="entry name" value="ATP-BINDING CASSETTE SUB-FAMILY B MEMBER 6"/>
    <property type="match status" value="1"/>
</dbReference>
<dbReference type="EMBL" id="LR134363">
    <property type="protein sequence ID" value="VEG74925.1"/>
    <property type="molecule type" value="Genomic_DNA"/>
</dbReference>
<evidence type="ECO:0000256" key="7">
    <source>
        <dbReference type="SAM" id="MobiDB-lite"/>
    </source>
</evidence>
<dbReference type="RefSeq" id="WP_026427615.1">
    <property type="nucleotide sequence ID" value="NZ_CBCRWE010000017.1"/>
</dbReference>
<comment type="subcellular location">
    <subcellularLocation>
        <location evidence="1">Cell membrane</location>
        <topology evidence="1">Multi-pass membrane protein</topology>
    </subcellularLocation>
</comment>
<evidence type="ECO:0000256" key="6">
    <source>
        <dbReference type="ARBA" id="ARBA00023136"/>
    </source>
</evidence>
<dbReference type="GO" id="GO:0016887">
    <property type="term" value="F:ATP hydrolysis activity"/>
    <property type="evidence" value="ECO:0007669"/>
    <property type="project" value="InterPro"/>
</dbReference>
<dbReference type="InterPro" id="IPR011527">
    <property type="entry name" value="ABC1_TM_dom"/>
</dbReference>
<keyword evidence="4 11" id="KW-0067">ATP-binding</keyword>
<feature type="domain" description="ABC transmembrane type-1" evidence="10">
    <location>
        <begin position="27"/>
        <end position="311"/>
    </location>
</feature>
<dbReference type="STRING" id="1278298.GCA_000428685_00584"/>
<feature type="transmembrane region" description="Helical" evidence="8">
    <location>
        <begin position="169"/>
        <end position="187"/>
    </location>
</feature>
<organism evidence="11 12">
    <name type="scientific">Actinomyces slackii</name>
    <dbReference type="NCBI Taxonomy" id="52774"/>
    <lineage>
        <taxon>Bacteria</taxon>
        <taxon>Bacillati</taxon>
        <taxon>Actinomycetota</taxon>
        <taxon>Actinomycetes</taxon>
        <taxon>Actinomycetales</taxon>
        <taxon>Actinomycetaceae</taxon>
        <taxon>Actinomyces</taxon>
    </lineage>
</organism>
<dbReference type="SMART" id="SM00382">
    <property type="entry name" value="AAA"/>
    <property type="match status" value="1"/>
</dbReference>
<dbReference type="GO" id="GO:0140359">
    <property type="term" value="F:ABC-type transporter activity"/>
    <property type="evidence" value="ECO:0007669"/>
    <property type="project" value="InterPro"/>
</dbReference>
<evidence type="ECO:0000313" key="11">
    <source>
        <dbReference type="EMBL" id="VEG74925.1"/>
    </source>
</evidence>
<protein>
    <submittedName>
        <fullName evidence="11">Probable ABC transporter ATP-binding protein HI_0664</fullName>
    </submittedName>
</protein>
<name>A0A448KDB9_9ACTO</name>
<dbReference type="KEGG" id="asla:NCTC11923_01574"/>
<dbReference type="SUPFAM" id="SSF52540">
    <property type="entry name" value="P-loop containing nucleoside triphosphate hydrolases"/>
    <property type="match status" value="1"/>
</dbReference>
<dbReference type="GO" id="GO:0045454">
    <property type="term" value="P:cell redox homeostasis"/>
    <property type="evidence" value="ECO:0007669"/>
    <property type="project" value="InterPro"/>
</dbReference>
<keyword evidence="6 8" id="KW-0472">Membrane</keyword>
<evidence type="ECO:0000256" key="4">
    <source>
        <dbReference type="ARBA" id="ARBA00022840"/>
    </source>
</evidence>